<proteinExistence type="predicted"/>
<dbReference type="AlphaFoldDB" id="A0AAR5PMN0"/>
<evidence type="ECO:0000259" key="1">
    <source>
        <dbReference type="SMART" id="SM00587"/>
    </source>
</evidence>
<sequence length="593" mass="68042">MGELTGSENRVDIASVDNLKTLIRNIAKVNASEIERNKSKTNEPADLKVEEIAAQVISFDVFEALDTVAATALIKSLNENIQVILGKDVLVRNQGIGKLVPLLYEVLSLIFAQTDEQVRKNHLNDLLEFYFSELEVNLESAGSDYILKRAVFNFQVKYLLVFVKFQILLEALQDQDAKNQKRVIELVKNLQNYFSFPKINQEDVYTVVRNKVGSNNYELVSYELIPLDAKNGHLGEYFQLKIDITQNAESERLDVFAKLININHSLLKEVLERGPSKKEEFFYMVLLPKMRQLGMGELLDFAPNCYLSRVDDILVLDDLTLAGFVCLTPNIKLDYSALKVATRQFAKLHACSLIMEEILSKQAGKRVTLYDLYSEYLQEVLFLPDVPDMKRGFQGATNNIVYIGTKFPEIAGKYTSEELKKKVQKGWDLAVERIKASKKVKNVICHGDVHVANMLFNLGANNECESVKLIDFQLLRYCPPTHDLMFFLYQNTVKSTLDQYKPELIEEYYNVLSGSLEKFNLTVNELYPREEFEESLKLLKVQAIFHAFLYSPMQSLDPKLREKLFSDPKSFEKLKENRFGLIDIGLELESYRE</sequence>
<feature type="domain" description="CHK kinase-like" evidence="1">
    <location>
        <begin position="314"/>
        <end position="518"/>
    </location>
</feature>
<accession>A0AAR5PMN0</accession>
<organism evidence="2 3">
    <name type="scientific">Dendroctonus ponderosae</name>
    <name type="common">Mountain pine beetle</name>
    <dbReference type="NCBI Taxonomy" id="77166"/>
    <lineage>
        <taxon>Eukaryota</taxon>
        <taxon>Metazoa</taxon>
        <taxon>Ecdysozoa</taxon>
        <taxon>Arthropoda</taxon>
        <taxon>Hexapoda</taxon>
        <taxon>Insecta</taxon>
        <taxon>Pterygota</taxon>
        <taxon>Neoptera</taxon>
        <taxon>Endopterygota</taxon>
        <taxon>Coleoptera</taxon>
        <taxon>Polyphaga</taxon>
        <taxon>Cucujiformia</taxon>
        <taxon>Curculionidae</taxon>
        <taxon>Scolytinae</taxon>
        <taxon>Dendroctonus</taxon>
    </lineage>
</organism>
<dbReference type="Pfam" id="PF02958">
    <property type="entry name" value="EcKL"/>
    <property type="match status" value="1"/>
</dbReference>
<dbReference type="SMART" id="SM00587">
    <property type="entry name" value="CHK"/>
    <property type="match status" value="1"/>
</dbReference>
<reference evidence="3" key="1">
    <citation type="journal article" date="2013" name="Genome Biol.">
        <title>Draft genome of the mountain pine beetle, Dendroctonus ponderosae Hopkins, a major forest pest.</title>
        <authorList>
            <person name="Keeling C.I."/>
            <person name="Yuen M.M."/>
            <person name="Liao N.Y."/>
            <person name="Docking T.R."/>
            <person name="Chan S.K."/>
            <person name="Taylor G.A."/>
            <person name="Palmquist D.L."/>
            <person name="Jackman S.D."/>
            <person name="Nguyen A."/>
            <person name="Li M."/>
            <person name="Henderson H."/>
            <person name="Janes J.K."/>
            <person name="Zhao Y."/>
            <person name="Pandoh P."/>
            <person name="Moore R."/>
            <person name="Sperling F.A."/>
            <person name="Huber D.P."/>
            <person name="Birol I."/>
            <person name="Jones S.J."/>
            <person name="Bohlmann J."/>
        </authorList>
    </citation>
    <scope>NUCLEOTIDE SEQUENCE</scope>
</reference>
<dbReference type="PANTHER" id="PTHR11012">
    <property type="entry name" value="PROTEIN KINASE-LIKE DOMAIN-CONTAINING"/>
    <property type="match status" value="1"/>
</dbReference>
<dbReference type="Gene3D" id="3.90.1200.10">
    <property type="match status" value="1"/>
</dbReference>
<keyword evidence="3" id="KW-1185">Reference proteome</keyword>
<name>A0AAR5PMN0_DENPD</name>
<evidence type="ECO:0000313" key="3">
    <source>
        <dbReference type="Proteomes" id="UP000019118"/>
    </source>
</evidence>
<dbReference type="InterPro" id="IPR011009">
    <property type="entry name" value="Kinase-like_dom_sf"/>
</dbReference>
<dbReference type="EnsemblMetazoa" id="XM_019906725.1">
    <property type="protein sequence ID" value="XP_019762284.1"/>
    <property type="gene ID" value="LOC109539090"/>
</dbReference>
<dbReference type="PANTHER" id="PTHR11012:SF48">
    <property type="entry name" value="CHK KINASE-LIKE DOMAIN-CONTAINING PROTEIN-RELATED"/>
    <property type="match status" value="1"/>
</dbReference>
<dbReference type="InterPro" id="IPR015897">
    <property type="entry name" value="CHK_kinase-like"/>
</dbReference>
<dbReference type="Proteomes" id="UP000019118">
    <property type="component" value="Unassembled WGS sequence"/>
</dbReference>
<reference evidence="2" key="2">
    <citation type="submission" date="2024-08" db="UniProtKB">
        <authorList>
            <consortium name="EnsemblMetazoa"/>
        </authorList>
    </citation>
    <scope>IDENTIFICATION</scope>
</reference>
<dbReference type="SUPFAM" id="SSF56112">
    <property type="entry name" value="Protein kinase-like (PK-like)"/>
    <property type="match status" value="1"/>
</dbReference>
<protein>
    <recommendedName>
        <fullName evidence="1">CHK kinase-like domain-containing protein</fullName>
    </recommendedName>
</protein>
<evidence type="ECO:0000313" key="2">
    <source>
        <dbReference type="EnsemblMetazoa" id="XP_019762284.1"/>
    </source>
</evidence>
<dbReference type="InterPro" id="IPR004119">
    <property type="entry name" value="EcKL"/>
</dbReference>